<comment type="caution">
    <text evidence="1">The sequence shown here is derived from an EMBL/GenBank/DDBJ whole genome shotgun (WGS) entry which is preliminary data.</text>
</comment>
<keyword evidence="2" id="KW-1185">Reference proteome</keyword>
<reference evidence="1 2" key="1">
    <citation type="journal article" date="2024" name="G3 (Bethesda)">
        <title>Genome assembly of Hibiscus sabdariffa L. provides insights into metabolisms of medicinal natural products.</title>
        <authorList>
            <person name="Kim T."/>
        </authorList>
    </citation>
    <scope>NUCLEOTIDE SEQUENCE [LARGE SCALE GENOMIC DNA]</scope>
    <source>
        <strain evidence="1">TK-2024</strain>
        <tissue evidence="1">Old leaves</tissue>
    </source>
</reference>
<dbReference type="Proteomes" id="UP001396334">
    <property type="component" value="Unassembled WGS sequence"/>
</dbReference>
<proteinExistence type="predicted"/>
<accession>A0ABR2TZ07</accession>
<organism evidence="1 2">
    <name type="scientific">Hibiscus sabdariffa</name>
    <name type="common">roselle</name>
    <dbReference type="NCBI Taxonomy" id="183260"/>
    <lineage>
        <taxon>Eukaryota</taxon>
        <taxon>Viridiplantae</taxon>
        <taxon>Streptophyta</taxon>
        <taxon>Embryophyta</taxon>
        <taxon>Tracheophyta</taxon>
        <taxon>Spermatophyta</taxon>
        <taxon>Magnoliopsida</taxon>
        <taxon>eudicotyledons</taxon>
        <taxon>Gunneridae</taxon>
        <taxon>Pentapetalae</taxon>
        <taxon>rosids</taxon>
        <taxon>malvids</taxon>
        <taxon>Malvales</taxon>
        <taxon>Malvaceae</taxon>
        <taxon>Malvoideae</taxon>
        <taxon>Hibiscus</taxon>
    </lineage>
</organism>
<evidence type="ECO:0000313" key="2">
    <source>
        <dbReference type="Proteomes" id="UP001396334"/>
    </source>
</evidence>
<name>A0ABR2TZ07_9ROSI</name>
<dbReference type="EMBL" id="JBBPBN010000004">
    <property type="protein sequence ID" value="KAK9042718.1"/>
    <property type="molecule type" value="Genomic_DNA"/>
</dbReference>
<gene>
    <name evidence="1" type="ORF">V6N11_017781</name>
</gene>
<protein>
    <submittedName>
        <fullName evidence="1">Uncharacterized protein</fullName>
    </submittedName>
</protein>
<sequence length="314" mass="34409">MDGYRIKVFEARPRSHKSSGKNTSGMNEGRQVAALTKEVKRSFPTRDLRSYKEALVGGGINSVGVIPMEARVDLQEQQSQMGVTTVWVVDKEEVIQRDYEEGRSNPISFPTVEMEWRKALEKIHLEKCPNFEGVNIVGGSLQSVGESFATNSNGIGSRNVTDPVLLDVPISLEANIEILGEGTGFSVHEDIGLSGCNPQVQSISHESRLQEVQVGVLEDKALEGISQPVLAEVYGTNKLFGLRAGLDRTFWWKAMGDERGGIVPAVALSPRGQINARLEEAKATLELENSLGVAFKAPEAMVLERLQELEGEEF</sequence>
<evidence type="ECO:0000313" key="1">
    <source>
        <dbReference type="EMBL" id="KAK9042718.1"/>
    </source>
</evidence>